<keyword evidence="1" id="KW-1133">Transmembrane helix</keyword>
<dbReference type="EMBL" id="VUMS01000003">
    <property type="protein sequence ID" value="MST65611.1"/>
    <property type="molecule type" value="Genomic_DNA"/>
</dbReference>
<keyword evidence="3" id="KW-1185">Reference proteome</keyword>
<evidence type="ECO:0008006" key="4">
    <source>
        <dbReference type="Google" id="ProtNLM"/>
    </source>
</evidence>
<evidence type="ECO:0000313" key="2">
    <source>
        <dbReference type="EMBL" id="MST65611.1"/>
    </source>
</evidence>
<feature type="transmembrane region" description="Helical" evidence="1">
    <location>
        <begin position="25"/>
        <end position="58"/>
    </location>
</feature>
<keyword evidence="1" id="KW-0812">Transmembrane</keyword>
<name>A0A7X2P1B5_9FIRM</name>
<dbReference type="Proteomes" id="UP000440513">
    <property type="component" value="Unassembled WGS sequence"/>
</dbReference>
<sequence length="134" mass="15963">MNNWRDKLYRFMQGRYGRIDELGRFLMYLLFGLLLVSFFVRSSIFSLLILLVLIYDYYRILSKDISARYQENQHYIQAREKVRTKWNKLTGSHGDSTHRIYKCPTCGQKVRVPKGKGKISIHCPNCNCNFIKRT</sequence>
<proteinExistence type="predicted"/>
<comment type="caution">
    <text evidence="2">The sequence shown here is derived from an EMBL/GenBank/DDBJ whole genome shotgun (WGS) entry which is preliminary data.</text>
</comment>
<gene>
    <name evidence="2" type="ORF">FYJ57_02430</name>
</gene>
<reference evidence="2 3" key="1">
    <citation type="submission" date="2019-08" db="EMBL/GenBank/DDBJ databases">
        <title>In-depth cultivation of the pig gut microbiome towards novel bacterial diversity and tailored functional studies.</title>
        <authorList>
            <person name="Wylensek D."/>
            <person name="Hitch T.C.A."/>
            <person name="Clavel T."/>
        </authorList>
    </citation>
    <scope>NUCLEOTIDE SEQUENCE [LARGE SCALE GENOMIC DNA]</scope>
    <source>
        <strain evidence="2 3">BSM-380-WT-5A</strain>
    </source>
</reference>
<organism evidence="2 3">
    <name type="scientific">Oliverpabstia intestinalis</name>
    <dbReference type="NCBI Taxonomy" id="2606633"/>
    <lineage>
        <taxon>Bacteria</taxon>
        <taxon>Bacillati</taxon>
        <taxon>Bacillota</taxon>
        <taxon>Clostridia</taxon>
        <taxon>Lachnospirales</taxon>
        <taxon>Lachnospiraceae</taxon>
        <taxon>Oliverpabstia</taxon>
    </lineage>
</organism>
<keyword evidence="1" id="KW-0472">Membrane</keyword>
<evidence type="ECO:0000256" key="1">
    <source>
        <dbReference type="SAM" id="Phobius"/>
    </source>
</evidence>
<dbReference type="AlphaFoldDB" id="A0A7X2P1B5"/>
<dbReference type="RefSeq" id="WP_022173111.1">
    <property type="nucleotide sequence ID" value="NZ_JBQHRC010000001.1"/>
</dbReference>
<protein>
    <recommendedName>
        <fullName evidence="4">Zn-finger containing protein</fullName>
    </recommendedName>
</protein>
<evidence type="ECO:0000313" key="3">
    <source>
        <dbReference type="Proteomes" id="UP000440513"/>
    </source>
</evidence>
<accession>A0A7X2P1B5</accession>